<dbReference type="GO" id="GO:0005886">
    <property type="term" value="C:plasma membrane"/>
    <property type="evidence" value="ECO:0007669"/>
    <property type="project" value="TreeGrafter"/>
</dbReference>
<evidence type="ECO:0000313" key="15">
    <source>
        <dbReference type="Proteomes" id="UP000095300"/>
    </source>
</evidence>
<gene>
    <name evidence="14" type="primary">106086064</name>
</gene>
<evidence type="ECO:0000256" key="2">
    <source>
        <dbReference type="ARBA" id="ARBA00007193"/>
    </source>
</evidence>
<evidence type="ECO:0000256" key="4">
    <source>
        <dbReference type="ARBA" id="ARBA00022461"/>
    </source>
</evidence>
<evidence type="ECO:0000256" key="6">
    <source>
        <dbReference type="ARBA" id="ARBA00022989"/>
    </source>
</evidence>
<dbReference type="InterPro" id="IPR001873">
    <property type="entry name" value="ENaC"/>
</dbReference>
<dbReference type="EnsemblMetazoa" id="SCAU006312-RA">
    <property type="protein sequence ID" value="SCAU006312-PA"/>
    <property type="gene ID" value="SCAU006312"/>
</dbReference>
<dbReference type="OrthoDB" id="6021021at2759"/>
<evidence type="ECO:0000256" key="9">
    <source>
        <dbReference type="ARBA" id="ARBA00023136"/>
    </source>
</evidence>
<evidence type="ECO:0000256" key="7">
    <source>
        <dbReference type="ARBA" id="ARBA00023053"/>
    </source>
</evidence>
<evidence type="ECO:0000256" key="8">
    <source>
        <dbReference type="ARBA" id="ARBA00023065"/>
    </source>
</evidence>
<dbReference type="Proteomes" id="UP000095300">
    <property type="component" value="Unassembled WGS sequence"/>
</dbReference>
<dbReference type="PROSITE" id="PS01206">
    <property type="entry name" value="ASC"/>
    <property type="match status" value="1"/>
</dbReference>
<dbReference type="Pfam" id="PF00858">
    <property type="entry name" value="ASC"/>
    <property type="match status" value="1"/>
</dbReference>
<feature type="transmembrane region" description="Helical" evidence="13">
    <location>
        <begin position="319"/>
        <end position="340"/>
    </location>
</feature>
<dbReference type="PANTHER" id="PTHR11690">
    <property type="entry name" value="AMILORIDE-SENSITIVE SODIUM CHANNEL-RELATED"/>
    <property type="match status" value="1"/>
</dbReference>
<keyword evidence="9 13" id="KW-0472">Membrane</keyword>
<accession>A0A1I8PAK9</accession>
<evidence type="ECO:0000256" key="11">
    <source>
        <dbReference type="ARBA" id="ARBA00023303"/>
    </source>
</evidence>
<keyword evidence="3 12" id="KW-0813">Transport</keyword>
<keyword evidence="5 12" id="KW-0812">Transmembrane</keyword>
<name>A0A1I8PAK9_STOCA</name>
<keyword evidence="15" id="KW-1185">Reference proteome</keyword>
<evidence type="ECO:0000256" key="13">
    <source>
        <dbReference type="SAM" id="Phobius"/>
    </source>
</evidence>
<keyword evidence="10 12" id="KW-0739">Sodium transport</keyword>
<dbReference type="Gene3D" id="2.60.470.10">
    <property type="entry name" value="Acid-sensing ion channels like domains"/>
    <property type="match status" value="1"/>
</dbReference>
<evidence type="ECO:0000256" key="5">
    <source>
        <dbReference type="ARBA" id="ARBA00022692"/>
    </source>
</evidence>
<evidence type="ECO:0000313" key="14">
    <source>
        <dbReference type="EnsemblMetazoa" id="SCAU006312-PA"/>
    </source>
</evidence>
<evidence type="ECO:0000256" key="12">
    <source>
        <dbReference type="RuleBase" id="RU000679"/>
    </source>
</evidence>
<evidence type="ECO:0000256" key="3">
    <source>
        <dbReference type="ARBA" id="ARBA00022448"/>
    </source>
</evidence>
<evidence type="ECO:0008006" key="16">
    <source>
        <dbReference type="Google" id="ProtNLM"/>
    </source>
</evidence>
<dbReference type="STRING" id="35570.A0A1I8PAK9"/>
<keyword evidence="4 12" id="KW-0894">Sodium channel</keyword>
<organism evidence="14 15">
    <name type="scientific">Stomoxys calcitrans</name>
    <name type="common">Stable fly</name>
    <name type="synonym">Conops calcitrans</name>
    <dbReference type="NCBI Taxonomy" id="35570"/>
    <lineage>
        <taxon>Eukaryota</taxon>
        <taxon>Metazoa</taxon>
        <taxon>Ecdysozoa</taxon>
        <taxon>Arthropoda</taxon>
        <taxon>Hexapoda</taxon>
        <taxon>Insecta</taxon>
        <taxon>Pterygota</taxon>
        <taxon>Neoptera</taxon>
        <taxon>Endopterygota</taxon>
        <taxon>Diptera</taxon>
        <taxon>Brachycera</taxon>
        <taxon>Muscomorpha</taxon>
        <taxon>Muscoidea</taxon>
        <taxon>Muscidae</taxon>
        <taxon>Stomoxys</taxon>
    </lineage>
</organism>
<sequence length="415" mass="47739">MLIACRFGGVDYNCKRIFHAIVTDEGLCCAFNMVHPKFLYTKGTTSLIQEKYTSDSDMDEAVPWNAETGYPKKLPKHFYPRTAQGTGESLGLTIILNVEADQYYCSSTNSMGFKMSMHMPNERPNVREVGLLVAAGYETKARMRFEKLEADPGLQDVDLKYRQCEFQDEHELIYFASYTQSNCEAECQAESLMRHCGCFANYMAKRFENATVCSVYHSQCVERIRLHSMLNDDDDDERECDEVCLPSCYALRFYAEFFSAPLEHDNFVNINPKIRNLSEEYVENNIAILTMYYKDNSFYSNKQTEFIGMTDVLSSVGGLIGLFFGFSFISLAEIIFYALIRPWRKVRRYSPTAKTTRKRKTPRYLSIPNLRYSLHKLRFRGKCTPLFSVPPKNACAASSYCTGKISLEIQHLETE</sequence>
<dbReference type="InterPro" id="IPR020903">
    <property type="entry name" value="ENaC_CS"/>
</dbReference>
<protein>
    <recommendedName>
        <fullName evidence="16">Pickpocket protein 28-like</fullName>
    </recommendedName>
</protein>
<keyword evidence="7" id="KW-0915">Sodium</keyword>
<keyword evidence="11 12" id="KW-0407">Ion channel</keyword>
<dbReference type="PRINTS" id="PR01078">
    <property type="entry name" value="AMINACHANNEL"/>
</dbReference>
<reference evidence="14" key="1">
    <citation type="submission" date="2020-05" db="UniProtKB">
        <authorList>
            <consortium name="EnsemblMetazoa"/>
        </authorList>
    </citation>
    <scope>IDENTIFICATION</scope>
    <source>
        <strain evidence="14">USDA</strain>
    </source>
</reference>
<proteinExistence type="inferred from homology"/>
<evidence type="ECO:0000256" key="10">
    <source>
        <dbReference type="ARBA" id="ARBA00023201"/>
    </source>
</evidence>
<dbReference type="AlphaFoldDB" id="A0A1I8PAK9"/>
<comment type="similarity">
    <text evidence="2 12">Belongs to the amiloride-sensitive sodium channel (TC 1.A.6) family.</text>
</comment>
<dbReference type="PANTHER" id="PTHR11690:SF243">
    <property type="entry name" value="PICKPOCKET 12-RELATED"/>
    <property type="match status" value="1"/>
</dbReference>
<dbReference type="VEuPathDB" id="VectorBase:SCAU006312"/>
<dbReference type="Gene3D" id="1.10.287.770">
    <property type="entry name" value="YojJ-like"/>
    <property type="match status" value="1"/>
</dbReference>
<comment type="subcellular location">
    <subcellularLocation>
        <location evidence="1">Membrane</location>
        <topology evidence="1">Multi-pass membrane protein</topology>
    </subcellularLocation>
</comment>
<evidence type="ECO:0000256" key="1">
    <source>
        <dbReference type="ARBA" id="ARBA00004141"/>
    </source>
</evidence>
<dbReference type="GO" id="GO:0015280">
    <property type="term" value="F:ligand-gated sodium channel activity"/>
    <property type="evidence" value="ECO:0007669"/>
    <property type="project" value="TreeGrafter"/>
</dbReference>
<keyword evidence="6 13" id="KW-1133">Transmembrane helix</keyword>
<keyword evidence="8 12" id="KW-0406">Ion transport</keyword>